<dbReference type="SMART" id="SM01034">
    <property type="entry name" value="BLUF"/>
    <property type="match status" value="1"/>
</dbReference>
<reference evidence="2 3" key="1">
    <citation type="submission" date="2022-04" db="EMBL/GenBank/DDBJ databases">
        <authorList>
            <person name="Huq M.A."/>
        </authorList>
    </citation>
    <scope>NUCLEOTIDE SEQUENCE [LARGE SCALE GENOMIC DNA]</scope>
    <source>
        <strain evidence="2 3">MAH-33</strain>
    </source>
</reference>
<name>A0ABT0DVT2_9SPHN</name>
<sequence>MSLYQIMYISSATGDVSYSQCATIAQTAAQKNSSEDVTGLLLYNGKRFLQVLEGPRENVERVYERIGRDGRHRALVMLRKQEIDAREFGNWGMAYDDPARPSSNLKSKVAALLEQAGPSTRAHFIGTAEMHRN</sequence>
<dbReference type="InterPro" id="IPR036046">
    <property type="entry name" value="Acylphosphatase-like_dom_sf"/>
</dbReference>
<dbReference type="Proteomes" id="UP001203512">
    <property type="component" value="Unassembled WGS sequence"/>
</dbReference>
<proteinExistence type="predicted"/>
<dbReference type="RefSeq" id="WP_236574969.1">
    <property type="nucleotide sequence ID" value="NZ_JALKHS010000006.1"/>
</dbReference>
<dbReference type="SUPFAM" id="SSF54975">
    <property type="entry name" value="Acylphosphatase/BLUF domain-like"/>
    <property type="match status" value="1"/>
</dbReference>
<gene>
    <name evidence="2" type="ORF">MU848_06440</name>
</gene>
<dbReference type="InterPro" id="IPR007024">
    <property type="entry name" value="BLUF_domain"/>
</dbReference>
<accession>A0ABT0DVT2</accession>
<dbReference type="Gene3D" id="3.30.70.100">
    <property type="match status" value="1"/>
</dbReference>
<organism evidence="2 3">
    <name type="scientific">Sphingobium agri</name>
    <dbReference type="NCBI Taxonomy" id="2933566"/>
    <lineage>
        <taxon>Bacteria</taxon>
        <taxon>Pseudomonadati</taxon>
        <taxon>Pseudomonadota</taxon>
        <taxon>Alphaproteobacteria</taxon>
        <taxon>Sphingomonadales</taxon>
        <taxon>Sphingomonadaceae</taxon>
        <taxon>Sphingobium</taxon>
    </lineage>
</organism>
<protein>
    <submittedName>
        <fullName evidence="2">BLUF domain-containing protein</fullName>
    </submittedName>
</protein>
<evidence type="ECO:0000313" key="2">
    <source>
        <dbReference type="EMBL" id="MCK0531220.1"/>
    </source>
</evidence>
<dbReference type="PROSITE" id="PS50925">
    <property type="entry name" value="BLUF"/>
    <property type="match status" value="1"/>
</dbReference>
<dbReference type="Pfam" id="PF04940">
    <property type="entry name" value="BLUF"/>
    <property type="match status" value="1"/>
</dbReference>
<evidence type="ECO:0000313" key="3">
    <source>
        <dbReference type="Proteomes" id="UP001203512"/>
    </source>
</evidence>
<dbReference type="EMBL" id="JALKHS010000006">
    <property type="protein sequence ID" value="MCK0531220.1"/>
    <property type="molecule type" value="Genomic_DNA"/>
</dbReference>
<evidence type="ECO:0000259" key="1">
    <source>
        <dbReference type="PROSITE" id="PS50925"/>
    </source>
</evidence>
<feature type="domain" description="BLUF" evidence="1">
    <location>
        <begin position="3"/>
        <end position="94"/>
    </location>
</feature>
<keyword evidence="3" id="KW-1185">Reference proteome</keyword>
<comment type="caution">
    <text evidence="2">The sequence shown here is derived from an EMBL/GenBank/DDBJ whole genome shotgun (WGS) entry which is preliminary data.</text>
</comment>